<accession>A0A3R6GYE8</accession>
<dbReference type="Proteomes" id="UP000284548">
    <property type="component" value="Unassembled WGS sequence"/>
</dbReference>
<evidence type="ECO:0000313" key="2">
    <source>
        <dbReference type="Proteomes" id="UP000284548"/>
    </source>
</evidence>
<dbReference type="RefSeq" id="WP_118253150.1">
    <property type="nucleotide sequence ID" value="NZ_QRKB01000001.1"/>
</dbReference>
<evidence type="ECO:0000313" key="1">
    <source>
        <dbReference type="EMBL" id="RHH85291.1"/>
    </source>
</evidence>
<dbReference type="EMBL" id="QRKB01000001">
    <property type="protein sequence ID" value="RHH85291.1"/>
    <property type="molecule type" value="Genomic_DNA"/>
</dbReference>
<gene>
    <name evidence="1" type="ORF">DW192_00760</name>
</gene>
<sequence length="82" mass="8969">MDAGHVNVILGEAEDKGLRGNINLVGGAKISFDFNSVGCETSFNCNTKNRTLMIGSGSTVVFTRKYIDCSSIQYIEVFERTK</sequence>
<dbReference type="AlphaFoldDB" id="A0A3R6GYE8"/>
<reference evidence="1 2" key="1">
    <citation type="submission" date="2018-08" db="EMBL/GenBank/DDBJ databases">
        <title>A genome reference for cultivated species of the human gut microbiota.</title>
        <authorList>
            <person name="Zou Y."/>
            <person name="Xue W."/>
            <person name="Luo G."/>
        </authorList>
    </citation>
    <scope>NUCLEOTIDE SEQUENCE [LARGE SCALE GENOMIC DNA]</scope>
    <source>
        <strain evidence="1 2">AM16-54</strain>
    </source>
</reference>
<organism evidence="1 2">
    <name type="scientific">Segatella copri</name>
    <dbReference type="NCBI Taxonomy" id="165179"/>
    <lineage>
        <taxon>Bacteria</taxon>
        <taxon>Pseudomonadati</taxon>
        <taxon>Bacteroidota</taxon>
        <taxon>Bacteroidia</taxon>
        <taxon>Bacteroidales</taxon>
        <taxon>Prevotellaceae</taxon>
        <taxon>Segatella</taxon>
    </lineage>
</organism>
<protein>
    <submittedName>
        <fullName evidence="1">Uncharacterized protein</fullName>
    </submittedName>
</protein>
<comment type="caution">
    <text evidence="1">The sequence shown here is derived from an EMBL/GenBank/DDBJ whole genome shotgun (WGS) entry which is preliminary data.</text>
</comment>
<proteinExistence type="predicted"/>
<name>A0A3R6GYE8_9BACT</name>